<dbReference type="Gene3D" id="3.30.559.30">
    <property type="entry name" value="Nonribosomal peptide synthetase, condensation domain"/>
    <property type="match status" value="2"/>
</dbReference>
<dbReference type="CDD" id="cd05930">
    <property type="entry name" value="A_NRPS"/>
    <property type="match status" value="2"/>
</dbReference>
<dbReference type="PROSITE" id="PS00012">
    <property type="entry name" value="PHOSPHOPANTETHEINE"/>
    <property type="match status" value="2"/>
</dbReference>
<keyword evidence="2" id="KW-0596">Phosphopantetheine</keyword>
<dbReference type="Pfam" id="PF00550">
    <property type="entry name" value="PP-binding"/>
    <property type="match status" value="2"/>
</dbReference>
<dbReference type="InterPro" id="IPR023213">
    <property type="entry name" value="CAT-like_dom_sf"/>
</dbReference>
<dbReference type="InterPro" id="IPR020845">
    <property type="entry name" value="AMP-binding_CS"/>
</dbReference>
<dbReference type="Gene3D" id="2.30.38.10">
    <property type="entry name" value="Luciferase, Domain 3"/>
    <property type="match status" value="2"/>
</dbReference>
<dbReference type="Pfam" id="PF00501">
    <property type="entry name" value="AMP-binding"/>
    <property type="match status" value="2"/>
</dbReference>
<name>A0ABZ1TN97_STRVG</name>
<dbReference type="InterPro" id="IPR001031">
    <property type="entry name" value="Thioesterase"/>
</dbReference>
<proteinExistence type="predicted"/>
<dbReference type="InterPro" id="IPR010071">
    <property type="entry name" value="AA_adenyl_dom"/>
</dbReference>
<evidence type="ECO:0000313" key="6">
    <source>
        <dbReference type="Proteomes" id="UP001432039"/>
    </source>
</evidence>
<dbReference type="PANTHER" id="PTHR45527">
    <property type="entry name" value="NONRIBOSOMAL PEPTIDE SYNTHETASE"/>
    <property type="match status" value="1"/>
</dbReference>
<dbReference type="Pfam" id="PF13193">
    <property type="entry name" value="AMP-binding_C"/>
    <property type="match status" value="2"/>
</dbReference>
<dbReference type="Gene3D" id="3.30.300.30">
    <property type="match status" value="2"/>
</dbReference>
<sequence length="2392" mass="255367">MTQPRIEDMLPLSPLQQGMLFHSVYDASAPDVYTVQVSVSLAGPVDADRLERAGAALLRRHPNLRAGFWHEGVPQPVQFVPAEVTFALGRADLSADPSPAAVGRAERAELDRRFELHRPPLLRLLLVRRGPDDHLLVVTVHHILVDGWSMPLLVGDLLALYESDGDAPAQQPVRPYRDYLKWLKAQDAPASEGAWRSALAGLDEAVLVAPADPSRTAVRPGVHRVELSEAATGRLTAAARSLGTTPSTVIQAVWGLLLGSLTGRRDVVFGLTVAGRPEELPGVESMVGLFITTVPVRLTARPWESVADLLRRFRDEQNALLAHHHLGLRLIQKQAGGGELFDTLVVIENYPVDPSARAPLADGVRVTGVEARDGTHFPLTLSVSLDERAELALEYRPDLFDPRTAARVAERFTALLDQVAGDPGRPVGTLEPLTAADRAELRTKEAGTARDVADGTVADRFAAQAAATPDACAVVSGPDRLTFAELDARAAGLAALLAARGAGPESVVALAVPRSAASVVAVLAVLKSGAAYLPLDLDYPADRIALMLEDAAPVCVLTTEAALALLPAGAADGPERIVLDSAGTTAELASQGDGFRPPRTGSGHPAYVIYTSGSTGRPKGVVLTHGGLSNLYANHVAEVFAPAVAAAGGRQLRALHTASFSFDTSWEQLFWMVSGHELHVLDEIGRRDAEFTVDYVREHRIDAMDVTPTYAGALLEWGLLSGSHHRPGLLLLGGEAVPESLWTEVREAPGVMSVNLYGPTEYTVDALGADLADSATPIVGRPIGNTCARVLDSALRPAPAGTPGELYLAGHGLARGYLGRFALTAERFVADPYGPAGSRMYRTGDLVRLRSDGQLEFLGRADDQVKIRGYRIELGEVESALSALPGVGSAAVVVREDTPGVKRLVGYVTGPVEAAALREALAAVLPDHMVPAAVVVLDALPTNVSGKLDRGALPAPELGAAELSRPPRDAREEALCAVFAQVLGLASAGIDDDFFALGGDSIVSIQLVTRARKAGLVLTPRDVFELRTVERMAAAARDVSEQDGDPLASAGPLVTLDAGQEAALAAVFPQVAEVLPLAPLQEGLYFHAVYDDRALDVYLMQNFVELLHAVDGPALRAAFDTLLRRHPNLRSGFWHEGLDGPVQVVPGEWELPWREIDLSHLDRAAQDEALREFSPADAATRFDLAAPPLLRVALIRFSAERWMLCVTQHHILTDGWSESLFFEELFALYGHGGSADVLPPVTPYRDYLRRLSAVDRDAAEQAWRTHLSGLDQATLVARADPDRRPVTAEVVDLSLDETTSDRLRSFARGCGVTLNTVLSTAWAMTLAGMTGRDDVVFGATVSGRPADLAGVDRMIGMFMNTLPLRVALRPDEPLRDLLVRVQGEHAALLPHHYVGLGPIQRLTGLGQLFDTLYVFRNTPLNDAAREEAVAAHAIGWTHSVDGTHYPLTLAVTPGPVLELSLGYRPDLYDEATARHLAGRLALLVEQLADGGALPVGRLVTLEAAERAELLASGDDTGHAVPDTTVIDLFAEQAARTPGETALVFEGRRLSYAELDSRANRLARALVARGAGPEAVVALGLPRSADFVVALFAVLKTGAAYLPLDLDHPVDRLGAMVADAAALCLVTTAPVTDRVPVVEGVPALLLDDPAVLAELTALPEGPLADAELTGVRDGRHPAYIIYTSGSTGRPKGVVVPYSGLTNMLLNHRERIFAPAVALAGGRRMRVAHTVSFAFDMSWEEFFWLVDGHEVHVMGEELRLDPAALTAHYDRVGIDVVNVTPSYGLQLVEAGLLDADRHRPTLFLLGGEAVPDGLWELLKRTEGTMGYNLYGPTEYTINALGADVDDSASSCVGRPIFNTRAYVLDSALRPVPAGVAGELYLAGAGLARGYFGRPSLTAERFVADPFGEPGTLMYRTGDLVRWRGDAQIDYLGRADDQVKIRGFRIELGEIESAVAAEPGIAAAAVVVHTGPTGVKRLVAYTVASASVAPEPAALRARLSASLPEYMVPSAFVELSALPLTVNGKVDRAALPSPDFGDAGGGRAPKDAREELLCRVFADVLGLERVGAEDNFFELGGHSLLAMRLVGRIRAELGTPVQVGAVMAAPTVADLAARIGSDARRDALRVLMPLRERGTAAPLFCFHPASGFAWQYTGLLRHLDADRPVYGLQSPGLAGAQPDVADVAALAELYLAEIRTVQPQGPYHFLGYSFGGTVAQTLAALLQERGEEVAFLGLLDAYPPEIEDWSYIDAPDWRERLEREESGFLLSVAGLNPPERDAPADRAEAVGAIRDSQGLLAGFDEALLGAIVDTNVHCVRLLSRSRTLCYRGDVLFFTASRSTPADEAPGLVWPAYLDGRIEEHVLDCSHDDLMSPGVLAEIGPVLARALVSAESAARD</sequence>
<feature type="domain" description="Carrier" evidence="4">
    <location>
        <begin position="966"/>
        <end position="1040"/>
    </location>
</feature>
<dbReference type="SMART" id="SM00823">
    <property type="entry name" value="PKS_PP"/>
    <property type="match status" value="2"/>
</dbReference>
<dbReference type="InterPro" id="IPR006162">
    <property type="entry name" value="Ppantetheine_attach_site"/>
</dbReference>
<dbReference type="SUPFAM" id="SSF53474">
    <property type="entry name" value="alpha/beta-Hydrolases"/>
    <property type="match status" value="1"/>
</dbReference>
<dbReference type="InterPro" id="IPR036736">
    <property type="entry name" value="ACP-like_sf"/>
</dbReference>
<dbReference type="Gene3D" id="1.10.1200.10">
    <property type="entry name" value="ACP-like"/>
    <property type="match status" value="1"/>
</dbReference>
<keyword evidence="3" id="KW-0597">Phosphoprotein</keyword>
<dbReference type="PROSITE" id="PS50075">
    <property type="entry name" value="CARRIER"/>
    <property type="match status" value="2"/>
</dbReference>
<dbReference type="SMART" id="SM00824">
    <property type="entry name" value="PKS_TE"/>
    <property type="match status" value="1"/>
</dbReference>
<dbReference type="InterPro" id="IPR000873">
    <property type="entry name" value="AMP-dep_synth/lig_dom"/>
</dbReference>
<dbReference type="NCBIfam" id="TIGR01733">
    <property type="entry name" value="AA-adenyl-dom"/>
    <property type="match status" value="2"/>
</dbReference>
<dbReference type="SUPFAM" id="SSF56801">
    <property type="entry name" value="Acetyl-CoA synthetase-like"/>
    <property type="match status" value="2"/>
</dbReference>
<dbReference type="EMBL" id="CP108090">
    <property type="protein sequence ID" value="WUQ16876.1"/>
    <property type="molecule type" value="Genomic_DNA"/>
</dbReference>
<evidence type="ECO:0000256" key="1">
    <source>
        <dbReference type="ARBA" id="ARBA00001957"/>
    </source>
</evidence>
<dbReference type="PANTHER" id="PTHR45527:SF1">
    <property type="entry name" value="FATTY ACID SYNTHASE"/>
    <property type="match status" value="1"/>
</dbReference>
<evidence type="ECO:0000256" key="2">
    <source>
        <dbReference type="ARBA" id="ARBA00022450"/>
    </source>
</evidence>
<dbReference type="InterPro" id="IPR009081">
    <property type="entry name" value="PP-bd_ACP"/>
</dbReference>
<dbReference type="SUPFAM" id="SSF47336">
    <property type="entry name" value="ACP-like"/>
    <property type="match status" value="2"/>
</dbReference>
<comment type="cofactor">
    <cofactor evidence="1">
        <name>pantetheine 4'-phosphate</name>
        <dbReference type="ChEBI" id="CHEBI:47942"/>
    </cofactor>
</comment>
<evidence type="ECO:0000256" key="3">
    <source>
        <dbReference type="ARBA" id="ARBA00022553"/>
    </source>
</evidence>
<dbReference type="Pfam" id="PF00975">
    <property type="entry name" value="Thioesterase"/>
    <property type="match status" value="1"/>
</dbReference>
<reference evidence="5" key="1">
    <citation type="submission" date="2022-10" db="EMBL/GenBank/DDBJ databases">
        <title>The complete genomes of actinobacterial strains from the NBC collection.</title>
        <authorList>
            <person name="Joergensen T.S."/>
            <person name="Alvarez Arevalo M."/>
            <person name="Sterndorff E.B."/>
            <person name="Faurdal D."/>
            <person name="Vuksanovic O."/>
            <person name="Mourched A.-S."/>
            <person name="Charusanti P."/>
            <person name="Shaw S."/>
            <person name="Blin K."/>
            <person name="Weber T."/>
        </authorList>
    </citation>
    <scope>NUCLEOTIDE SEQUENCE</scope>
    <source>
        <strain evidence="5">NBC_00248</strain>
    </source>
</reference>
<evidence type="ECO:0000313" key="5">
    <source>
        <dbReference type="EMBL" id="WUQ16876.1"/>
    </source>
</evidence>
<dbReference type="Gene3D" id="3.40.50.980">
    <property type="match status" value="4"/>
</dbReference>
<dbReference type="Gene3D" id="3.40.50.1820">
    <property type="entry name" value="alpha/beta hydrolase"/>
    <property type="match status" value="1"/>
</dbReference>
<dbReference type="Gene3D" id="3.30.559.10">
    <property type="entry name" value="Chloramphenicol acetyltransferase-like domain"/>
    <property type="match status" value="2"/>
</dbReference>
<dbReference type="PROSITE" id="PS00455">
    <property type="entry name" value="AMP_BINDING"/>
    <property type="match status" value="2"/>
</dbReference>
<dbReference type="SUPFAM" id="SSF52777">
    <property type="entry name" value="CoA-dependent acyltransferases"/>
    <property type="match status" value="4"/>
</dbReference>
<gene>
    <name evidence="5" type="ORF">OG517_38715</name>
</gene>
<dbReference type="Proteomes" id="UP001432039">
    <property type="component" value="Chromosome"/>
</dbReference>
<dbReference type="CDD" id="cd19543">
    <property type="entry name" value="DCL_NRPS"/>
    <property type="match status" value="2"/>
</dbReference>
<dbReference type="InterPro" id="IPR025110">
    <property type="entry name" value="AMP-bd_C"/>
</dbReference>
<keyword evidence="6" id="KW-1185">Reference proteome</keyword>
<organism evidence="5 6">
    <name type="scientific">Streptomyces virginiae</name>
    <name type="common">Streptomyces cinnamonensis</name>
    <dbReference type="NCBI Taxonomy" id="1961"/>
    <lineage>
        <taxon>Bacteria</taxon>
        <taxon>Bacillati</taxon>
        <taxon>Actinomycetota</taxon>
        <taxon>Actinomycetes</taxon>
        <taxon>Kitasatosporales</taxon>
        <taxon>Streptomycetaceae</taxon>
        <taxon>Streptomyces</taxon>
    </lineage>
</organism>
<dbReference type="InterPro" id="IPR045851">
    <property type="entry name" value="AMP-bd_C_sf"/>
</dbReference>
<accession>A0ABZ1TN97</accession>
<dbReference type="InterPro" id="IPR020802">
    <property type="entry name" value="TesA-like"/>
</dbReference>
<dbReference type="InterPro" id="IPR001242">
    <property type="entry name" value="Condensation_dom"/>
</dbReference>
<evidence type="ECO:0000259" key="4">
    <source>
        <dbReference type="PROSITE" id="PS50075"/>
    </source>
</evidence>
<dbReference type="InterPro" id="IPR020806">
    <property type="entry name" value="PKS_PP-bd"/>
</dbReference>
<protein>
    <submittedName>
        <fullName evidence="5">Amino acid adenylation domain-containing protein</fullName>
    </submittedName>
</protein>
<dbReference type="InterPro" id="IPR029058">
    <property type="entry name" value="AB_hydrolase_fold"/>
</dbReference>
<dbReference type="Pfam" id="PF00668">
    <property type="entry name" value="Condensation"/>
    <property type="match status" value="2"/>
</dbReference>
<feature type="domain" description="Carrier" evidence="4">
    <location>
        <begin position="2041"/>
        <end position="2116"/>
    </location>
</feature>